<feature type="domain" description="Disease resistance R13L4/SHOC-2-like LRR" evidence="15">
    <location>
        <begin position="412"/>
        <end position="573"/>
    </location>
</feature>
<comment type="similarity">
    <text evidence="2">Belongs to the RLP family.</text>
</comment>
<keyword evidence="7" id="KW-0677">Repeat</keyword>
<proteinExistence type="inferred from homology"/>
<evidence type="ECO:0000313" key="17">
    <source>
        <dbReference type="Proteomes" id="UP001161247"/>
    </source>
</evidence>
<dbReference type="FunFam" id="3.80.10.10:FF:000095">
    <property type="entry name" value="LRR receptor-like serine/threonine-protein kinase GSO1"/>
    <property type="match status" value="1"/>
</dbReference>
<name>A0AAV1DN85_OLDCO</name>
<dbReference type="InterPro" id="IPR046956">
    <property type="entry name" value="RLP23-like"/>
</dbReference>
<dbReference type="InterPro" id="IPR032675">
    <property type="entry name" value="LRR_dom_sf"/>
</dbReference>
<dbReference type="FunFam" id="3.80.10.10:FF:000213">
    <property type="entry name" value="Tyrosine-sulfated glycopeptide receptor 1"/>
    <property type="match status" value="1"/>
</dbReference>
<dbReference type="InterPro" id="IPR001611">
    <property type="entry name" value="Leu-rich_rpt"/>
</dbReference>
<dbReference type="SUPFAM" id="SSF52058">
    <property type="entry name" value="L domain-like"/>
    <property type="match status" value="2"/>
</dbReference>
<keyword evidence="6 13" id="KW-0732">Signal</keyword>
<feature type="chain" id="PRO_5043449242" evidence="13">
    <location>
        <begin position="26"/>
        <end position="1029"/>
    </location>
</feature>
<keyword evidence="17" id="KW-1185">Reference proteome</keyword>
<evidence type="ECO:0000256" key="13">
    <source>
        <dbReference type="SAM" id="SignalP"/>
    </source>
</evidence>
<evidence type="ECO:0000256" key="3">
    <source>
        <dbReference type="ARBA" id="ARBA00022475"/>
    </source>
</evidence>
<dbReference type="FunFam" id="3.80.10.10:FF:000129">
    <property type="entry name" value="Leucine-rich repeat receptor-like kinase"/>
    <property type="match status" value="1"/>
</dbReference>
<protein>
    <submittedName>
        <fullName evidence="16">OLC1v1009150C1</fullName>
    </submittedName>
</protein>
<dbReference type="FunFam" id="3.80.10.10:FF:000041">
    <property type="entry name" value="LRR receptor-like serine/threonine-protein kinase ERECTA"/>
    <property type="match status" value="2"/>
</dbReference>
<dbReference type="InterPro" id="IPR055414">
    <property type="entry name" value="LRR_R13L4/SHOC2-like"/>
</dbReference>
<comment type="subcellular location">
    <subcellularLocation>
        <location evidence="1">Cell membrane</location>
        <topology evidence="1">Single-pass type I membrane protein</topology>
    </subcellularLocation>
</comment>
<evidence type="ECO:0000259" key="15">
    <source>
        <dbReference type="Pfam" id="PF23598"/>
    </source>
</evidence>
<feature type="domain" description="Disease resistance R13L4/SHOC-2-like LRR" evidence="15">
    <location>
        <begin position="101"/>
        <end position="319"/>
    </location>
</feature>
<evidence type="ECO:0000256" key="9">
    <source>
        <dbReference type="ARBA" id="ARBA00023136"/>
    </source>
</evidence>
<dbReference type="GO" id="GO:0006952">
    <property type="term" value="P:defense response"/>
    <property type="evidence" value="ECO:0007669"/>
    <property type="project" value="UniProtKB-ARBA"/>
</dbReference>
<feature type="transmembrane region" description="Helical" evidence="12">
    <location>
        <begin position="986"/>
        <end position="1008"/>
    </location>
</feature>
<keyword evidence="4" id="KW-0433">Leucine-rich repeat</keyword>
<dbReference type="GO" id="GO:0005886">
    <property type="term" value="C:plasma membrane"/>
    <property type="evidence" value="ECO:0007669"/>
    <property type="project" value="UniProtKB-SubCell"/>
</dbReference>
<organism evidence="16 17">
    <name type="scientific">Oldenlandia corymbosa var. corymbosa</name>
    <dbReference type="NCBI Taxonomy" id="529605"/>
    <lineage>
        <taxon>Eukaryota</taxon>
        <taxon>Viridiplantae</taxon>
        <taxon>Streptophyta</taxon>
        <taxon>Embryophyta</taxon>
        <taxon>Tracheophyta</taxon>
        <taxon>Spermatophyta</taxon>
        <taxon>Magnoliopsida</taxon>
        <taxon>eudicotyledons</taxon>
        <taxon>Gunneridae</taxon>
        <taxon>Pentapetalae</taxon>
        <taxon>asterids</taxon>
        <taxon>lamiids</taxon>
        <taxon>Gentianales</taxon>
        <taxon>Rubiaceae</taxon>
        <taxon>Rubioideae</taxon>
        <taxon>Spermacoceae</taxon>
        <taxon>Hedyotis-Oldenlandia complex</taxon>
        <taxon>Oldenlandia</taxon>
    </lineage>
</organism>
<feature type="signal peptide" evidence="13">
    <location>
        <begin position="1"/>
        <end position="25"/>
    </location>
</feature>
<evidence type="ECO:0000256" key="7">
    <source>
        <dbReference type="ARBA" id="ARBA00022737"/>
    </source>
</evidence>
<sequence length="1029" mass="113589">MANLRDGGTFVFFLLFIFQIHFGHSKNPSSVKVVRCMDNERQALMNLKKGLVDDDELLSSWGAGDHHQDCCNWEGITCNNSSGRVERLDLGNKHLGGLINRSMMHLEHLQYLDLSSNDFSGIPIPEFLGSLENLRYLNLSNAGFGGEIPRHLGNLSSLQHLDLSSPSSSSSSSFLSSKNLEWVTGLSSLQSLDLSRVNLNNSHDWLDSVNMLPSLVMLKLRGCQLVGGTKFSSENFSSSSLVSLDLGENDFGSTFPPWLLKLPDQISVLRLDSNGFQGPLPSMLGNLTSLTLLDLSENSFNSSSLSCSLFDQSRSLISSINLGFNQLQGSIPSCFGNLTSLKLLNLNDNNFVGKIPSEIGHLRELVTLDLSFNHLNSSIPSSFGQLTNLETFSFSKNQPSGDDENKEVGESLPLGLGNLSSLRVLNLSNNNFVGELPPELGHLKSLSSLDLSFNSFKSSIPSSFGQLKQLRVLYLHQNQLSGAVPPTLGELVNLRELDISRNSLTGELSESHFLKLRSLKVLSLSQNHLTLNLSLHWIPPFQLQELSMDSVFIGTLFPNWVQTQMNLSLLSMINCSISGTIPEWFRTASVKDLFLSGNNFHGPLIQFPPDMHVLDLSNNHLSGPIFFYDDKIRNNSVAVLKLGNNNFTGNIPDYMCNLSSLSILSLSNNHLTGGIPPCFGNFGDFGILNVLDLSNNSLSGRIPGSLSKIQTLMFLHLNRNKLYGPIPSFLKNLVFLLTIDLGENRLTGTIPSWIGEIGDLRILRLQSNEFQGKIPADLCKLSQLQVLNIAENNLVGQIPKCVNGLSKMASNDMGSLFTFDTYTDTVSNIVKGIEYEYSTNILQFVKFISLSGNRLDGEIPNELLELEGLKSLNLSNNKLTGRIPEKIGNLKNLESLDLSMNQLSGHIPTSLAIIDTLSYLNLSFNNLSGRIPSGNHFDTLNNLSIYLGNFGLCGRPVAKSCPGDVPFTLGPESDHRDKEDEFEFSWLYAGSLPGFLVGLLGFFSILYYKVSWRLAYYGFLEDIYYKLLE</sequence>
<reference evidence="16" key="1">
    <citation type="submission" date="2023-03" db="EMBL/GenBank/DDBJ databases">
        <authorList>
            <person name="Julca I."/>
        </authorList>
    </citation>
    <scope>NUCLEOTIDE SEQUENCE</scope>
</reference>
<dbReference type="EMBL" id="OX459123">
    <property type="protein sequence ID" value="CAI9109346.1"/>
    <property type="molecule type" value="Genomic_DNA"/>
</dbReference>
<evidence type="ECO:0000313" key="16">
    <source>
        <dbReference type="EMBL" id="CAI9109346.1"/>
    </source>
</evidence>
<gene>
    <name evidence="16" type="ORF">OLC1_LOCUS17270</name>
</gene>
<dbReference type="Pfam" id="PF23598">
    <property type="entry name" value="LRR_14"/>
    <property type="match status" value="2"/>
</dbReference>
<dbReference type="PRINTS" id="PR00019">
    <property type="entry name" value="LEURICHRPT"/>
</dbReference>
<dbReference type="GO" id="GO:0051707">
    <property type="term" value="P:response to other organism"/>
    <property type="evidence" value="ECO:0007669"/>
    <property type="project" value="UniProtKB-ARBA"/>
</dbReference>
<dbReference type="SMART" id="SM00369">
    <property type="entry name" value="LRR_TYP"/>
    <property type="match status" value="12"/>
</dbReference>
<feature type="domain" description="Leucine-rich repeat-containing N-terminal plant-type" evidence="14">
    <location>
        <begin position="38"/>
        <end position="79"/>
    </location>
</feature>
<evidence type="ECO:0000259" key="14">
    <source>
        <dbReference type="Pfam" id="PF08263"/>
    </source>
</evidence>
<keyword evidence="3" id="KW-1003">Cell membrane</keyword>
<keyword evidence="10" id="KW-0675">Receptor</keyword>
<dbReference type="SUPFAM" id="SSF52047">
    <property type="entry name" value="RNI-like"/>
    <property type="match status" value="1"/>
</dbReference>
<dbReference type="Proteomes" id="UP001161247">
    <property type="component" value="Chromosome 6"/>
</dbReference>
<evidence type="ECO:0000256" key="5">
    <source>
        <dbReference type="ARBA" id="ARBA00022692"/>
    </source>
</evidence>
<dbReference type="InterPro" id="IPR003591">
    <property type="entry name" value="Leu-rich_rpt_typical-subtyp"/>
</dbReference>
<dbReference type="PANTHER" id="PTHR48063">
    <property type="entry name" value="LRR RECEPTOR-LIKE KINASE"/>
    <property type="match status" value="1"/>
</dbReference>
<dbReference type="PANTHER" id="PTHR48063:SF112">
    <property type="entry name" value="RECEPTOR LIKE PROTEIN 30-LIKE"/>
    <property type="match status" value="1"/>
</dbReference>
<keyword evidence="11" id="KW-0325">Glycoprotein</keyword>
<evidence type="ECO:0000256" key="4">
    <source>
        <dbReference type="ARBA" id="ARBA00022614"/>
    </source>
</evidence>
<evidence type="ECO:0000256" key="1">
    <source>
        <dbReference type="ARBA" id="ARBA00004251"/>
    </source>
</evidence>
<dbReference type="Pfam" id="PF08263">
    <property type="entry name" value="LRRNT_2"/>
    <property type="match status" value="1"/>
</dbReference>
<keyword evidence="8 12" id="KW-1133">Transmembrane helix</keyword>
<dbReference type="AlphaFoldDB" id="A0AAV1DN85"/>
<dbReference type="Gene3D" id="3.80.10.10">
    <property type="entry name" value="Ribonuclease Inhibitor"/>
    <property type="match status" value="5"/>
</dbReference>
<keyword evidence="9 12" id="KW-0472">Membrane</keyword>
<accession>A0AAV1DN85</accession>
<keyword evidence="5 12" id="KW-0812">Transmembrane</keyword>
<evidence type="ECO:0000256" key="6">
    <source>
        <dbReference type="ARBA" id="ARBA00022729"/>
    </source>
</evidence>
<evidence type="ECO:0000256" key="10">
    <source>
        <dbReference type="ARBA" id="ARBA00023170"/>
    </source>
</evidence>
<evidence type="ECO:0000256" key="8">
    <source>
        <dbReference type="ARBA" id="ARBA00022989"/>
    </source>
</evidence>
<dbReference type="Pfam" id="PF13855">
    <property type="entry name" value="LRR_8"/>
    <property type="match status" value="1"/>
</dbReference>
<evidence type="ECO:0000256" key="2">
    <source>
        <dbReference type="ARBA" id="ARBA00009592"/>
    </source>
</evidence>
<evidence type="ECO:0000256" key="12">
    <source>
        <dbReference type="SAM" id="Phobius"/>
    </source>
</evidence>
<evidence type="ECO:0000256" key="11">
    <source>
        <dbReference type="ARBA" id="ARBA00023180"/>
    </source>
</evidence>
<dbReference type="PROSITE" id="PS51450">
    <property type="entry name" value="LRR"/>
    <property type="match status" value="2"/>
</dbReference>
<dbReference type="Pfam" id="PF00560">
    <property type="entry name" value="LRR_1"/>
    <property type="match status" value="6"/>
</dbReference>
<dbReference type="InterPro" id="IPR013210">
    <property type="entry name" value="LRR_N_plant-typ"/>
</dbReference>